<sequence>MNRGGLVVRSRIRGRRVPGSKPDSTEGPLCVWACFVLNNTPWVKRLPACEVRKFGGEVTAQAENYEVRLKIPLVDVNITELNPVDLLGSDLHDLIHHPWLNHYQRLKGNLHEQANAD</sequence>
<accession>A0A4Y2MI81</accession>
<evidence type="ECO:0000313" key="1">
    <source>
        <dbReference type="EMBL" id="GBN26881.1"/>
    </source>
</evidence>
<keyword evidence="2" id="KW-1185">Reference proteome</keyword>
<reference evidence="1 2" key="1">
    <citation type="journal article" date="2019" name="Sci. Rep.">
        <title>Orb-weaving spider Araneus ventricosus genome elucidates the spidroin gene catalogue.</title>
        <authorList>
            <person name="Kono N."/>
            <person name="Nakamura H."/>
            <person name="Ohtoshi R."/>
            <person name="Moran D.A.P."/>
            <person name="Shinohara A."/>
            <person name="Yoshida Y."/>
            <person name="Fujiwara M."/>
            <person name="Mori M."/>
            <person name="Tomita M."/>
            <person name="Arakawa K."/>
        </authorList>
    </citation>
    <scope>NUCLEOTIDE SEQUENCE [LARGE SCALE GENOMIC DNA]</scope>
</reference>
<dbReference type="Proteomes" id="UP000499080">
    <property type="component" value="Unassembled WGS sequence"/>
</dbReference>
<proteinExistence type="predicted"/>
<protein>
    <submittedName>
        <fullName evidence="1">Uncharacterized protein</fullName>
    </submittedName>
</protein>
<organism evidence="1 2">
    <name type="scientific">Araneus ventricosus</name>
    <name type="common">Orbweaver spider</name>
    <name type="synonym">Epeira ventricosa</name>
    <dbReference type="NCBI Taxonomy" id="182803"/>
    <lineage>
        <taxon>Eukaryota</taxon>
        <taxon>Metazoa</taxon>
        <taxon>Ecdysozoa</taxon>
        <taxon>Arthropoda</taxon>
        <taxon>Chelicerata</taxon>
        <taxon>Arachnida</taxon>
        <taxon>Araneae</taxon>
        <taxon>Araneomorphae</taxon>
        <taxon>Entelegynae</taxon>
        <taxon>Araneoidea</taxon>
        <taxon>Araneidae</taxon>
        <taxon>Araneus</taxon>
    </lineage>
</organism>
<gene>
    <name evidence="1" type="ORF">AVEN_62795_1</name>
</gene>
<dbReference type="AlphaFoldDB" id="A0A4Y2MI81"/>
<comment type="caution">
    <text evidence="1">The sequence shown here is derived from an EMBL/GenBank/DDBJ whole genome shotgun (WGS) entry which is preliminary data.</text>
</comment>
<dbReference type="EMBL" id="BGPR01007440">
    <property type="protein sequence ID" value="GBN26881.1"/>
    <property type="molecule type" value="Genomic_DNA"/>
</dbReference>
<evidence type="ECO:0000313" key="2">
    <source>
        <dbReference type="Proteomes" id="UP000499080"/>
    </source>
</evidence>
<name>A0A4Y2MI81_ARAVE</name>